<dbReference type="EMBL" id="CP002869">
    <property type="protein sequence ID" value="AEI41326.1"/>
    <property type="molecule type" value="Genomic_DNA"/>
</dbReference>
<dbReference type="KEGG" id="pms:KNP414_02765"/>
<name>F8FAS5_PAEMK</name>
<dbReference type="AlphaFoldDB" id="F8FAS5"/>
<gene>
    <name evidence="1" type="ordered locus">KNP414_02765</name>
</gene>
<accession>F8FAS5</accession>
<protein>
    <submittedName>
        <fullName evidence="1">Uncharacterized protein</fullName>
    </submittedName>
</protein>
<dbReference type="HOGENOM" id="CLU_203935_1_1_9"/>
<reference evidence="1 2" key="2">
    <citation type="journal article" date="2013" name="Genome Announc.">
        <title>Genome Sequence of Growth-Improving Paenibacillus mucilaginosus Strain KNP414.</title>
        <authorList>
            <person name="Lu J.J."/>
            <person name="Wang J.F."/>
            <person name="Hu X.F."/>
        </authorList>
    </citation>
    <scope>NUCLEOTIDE SEQUENCE [LARGE SCALE GENOMIC DNA]</scope>
    <source>
        <strain evidence="1 2">KNP414</strain>
    </source>
</reference>
<dbReference type="PATRIC" id="fig|1036673.3.peg.2523"/>
<proteinExistence type="predicted"/>
<dbReference type="Pfam" id="PF21835">
    <property type="entry name" value="YIEGIA_cap"/>
    <property type="match status" value="1"/>
</dbReference>
<sequence length="59" mass="6277">MGKILAVITMDKSKVAGGAPIFVTASPEEQQQVAFKLEKIMDASAHDLQNGTLIIVKHG</sequence>
<evidence type="ECO:0000313" key="2">
    <source>
        <dbReference type="Proteomes" id="UP000006620"/>
    </source>
</evidence>
<dbReference type="RefSeq" id="WP_013916487.1">
    <property type="nucleotide sequence ID" value="NC_015690.1"/>
</dbReference>
<dbReference type="InterPro" id="IPR054055">
    <property type="entry name" value="YpzH"/>
</dbReference>
<organism evidence="1 2">
    <name type="scientific">Paenibacillus mucilaginosus (strain KNP414)</name>
    <dbReference type="NCBI Taxonomy" id="1036673"/>
    <lineage>
        <taxon>Bacteria</taxon>
        <taxon>Bacillati</taxon>
        <taxon>Bacillota</taxon>
        <taxon>Bacilli</taxon>
        <taxon>Bacillales</taxon>
        <taxon>Paenibacillaceae</taxon>
        <taxon>Paenibacillus</taxon>
    </lineage>
</organism>
<dbReference type="Proteomes" id="UP000006620">
    <property type="component" value="Chromosome"/>
</dbReference>
<evidence type="ECO:0000313" key="1">
    <source>
        <dbReference type="EMBL" id="AEI41326.1"/>
    </source>
</evidence>
<reference evidence="2" key="1">
    <citation type="submission" date="2011-06" db="EMBL/GenBank/DDBJ databases">
        <title>Complete genome sequence of Paenibacillus mucilaginosus KNP414.</title>
        <authorList>
            <person name="Wang J."/>
            <person name="Hu S."/>
            <person name="Hu X."/>
            <person name="Zhang B."/>
            <person name="Dong D."/>
            <person name="Zhang S."/>
            <person name="Zhao K."/>
            <person name="Wu D."/>
        </authorList>
    </citation>
    <scope>NUCLEOTIDE SEQUENCE [LARGE SCALE GENOMIC DNA]</scope>
    <source>
        <strain evidence="2">KNP414</strain>
    </source>
</reference>